<feature type="transmembrane region" description="Helical" evidence="1">
    <location>
        <begin position="6"/>
        <end position="23"/>
    </location>
</feature>
<dbReference type="PANTHER" id="PTHR42852">
    <property type="entry name" value="THIOL:DISULFIDE INTERCHANGE PROTEIN DSBE"/>
    <property type="match status" value="1"/>
</dbReference>
<dbReference type="PANTHER" id="PTHR42852:SF17">
    <property type="entry name" value="THIOREDOXIN-LIKE PROTEIN HI_1115"/>
    <property type="match status" value="1"/>
</dbReference>
<dbReference type="PROSITE" id="PS51352">
    <property type="entry name" value="THIOREDOXIN_2"/>
    <property type="match status" value="1"/>
</dbReference>
<protein>
    <submittedName>
        <fullName evidence="3">Redoxin domain-containing protein</fullName>
    </submittedName>
</protein>
<dbReference type="STRING" id="675511.GCA_000341735_01495"/>
<dbReference type="GO" id="GO:0016209">
    <property type="term" value="F:antioxidant activity"/>
    <property type="evidence" value="ECO:0007669"/>
    <property type="project" value="InterPro"/>
</dbReference>
<keyword evidence="1" id="KW-0472">Membrane</keyword>
<evidence type="ECO:0000313" key="4">
    <source>
        <dbReference type="Proteomes" id="UP000305881"/>
    </source>
</evidence>
<keyword evidence="4" id="KW-1185">Reference proteome</keyword>
<proteinExistence type="predicted"/>
<dbReference type="KEGG" id="mbur:EQU24_07650"/>
<evidence type="ECO:0000256" key="1">
    <source>
        <dbReference type="SAM" id="Phobius"/>
    </source>
</evidence>
<dbReference type="RefSeq" id="WP_017840053.1">
    <property type="nucleotide sequence ID" value="NZ_CP035467.1"/>
</dbReference>
<name>A0A4P9UNS0_METBY</name>
<evidence type="ECO:0000313" key="3">
    <source>
        <dbReference type="EMBL" id="QCW82130.1"/>
    </source>
</evidence>
<dbReference type="EMBL" id="CP035467">
    <property type="protein sequence ID" value="QCW82130.1"/>
    <property type="molecule type" value="Genomic_DNA"/>
</dbReference>
<keyword evidence="1" id="KW-0812">Transmembrane</keyword>
<keyword evidence="1" id="KW-1133">Transmembrane helix</keyword>
<dbReference type="AlphaFoldDB" id="A0A4P9UNS0"/>
<dbReference type="InterPro" id="IPR036249">
    <property type="entry name" value="Thioredoxin-like_sf"/>
</dbReference>
<dbReference type="GO" id="GO:0016491">
    <property type="term" value="F:oxidoreductase activity"/>
    <property type="evidence" value="ECO:0007669"/>
    <property type="project" value="InterPro"/>
</dbReference>
<dbReference type="Pfam" id="PF00578">
    <property type="entry name" value="AhpC-TSA"/>
    <property type="match status" value="1"/>
</dbReference>
<dbReference type="SUPFAM" id="SSF52833">
    <property type="entry name" value="Thioredoxin-like"/>
    <property type="match status" value="1"/>
</dbReference>
<dbReference type="InterPro" id="IPR013766">
    <property type="entry name" value="Thioredoxin_domain"/>
</dbReference>
<dbReference type="InterPro" id="IPR050553">
    <property type="entry name" value="Thioredoxin_ResA/DsbE_sf"/>
</dbReference>
<reference evidence="4" key="1">
    <citation type="journal article" date="2019" name="J. Bacteriol.">
        <title>A Mutagenic Screen Identifies a TonB-Dependent Receptor Required for the Lanthanide Metal Switch in the Type I Methanotroph 'Methylotuvimicrobium buryatense' 5GB1C.</title>
        <authorList>
            <person name="Groom J.D."/>
            <person name="Ford S.M."/>
            <person name="Pesesky M.W."/>
            <person name="Lidstrom M.E."/>
        </authorList>
    </citation>
    <scope>NUCLEOTIDE SEQUENCE [LARGE SCALE GENOMIC DNA]</scope>
    <source>
        <strain evidence="4">5GB1C</strain>
    </source>
</reference>
<sequence length="160" mass="17664">MTIKKLLFYGTIACILFAGQFLYSRGLATGKPPELAQTTIQGERVSDRIAAGPGLIYFWAEWCRICAMMQAPVSAVLNDFPGVTVALRSGDADEVKDYLDKIALNWPAVIDEDGLIGDRFGIRGVPAVFILNPEGEIVFTSVGYSTEWGLRFRLWLAAWL</sequence>
<feature type="domain" description="Thioredoxin" evidence="2">
    <location>
        <begin position="26"/>
        <end position="160"/>
    </location>
</feature>
<accession>A0A4P9UNS0</accession>
<dbReference type="InterPro" id="IPR000866">
    <property type="entry name" value="AhpC/TSA"/>
</dbReference>
<organism evidence="3 4">
    <name type="scientific">Methylotuvimicrobium buryatense</name>
    <name type="common">Methylomicrobium buryatense</name>
    <dbReference type="NCBI Taxonomy" id="95641"/>
    <lineage>
        <taxon>Bacteria</taxon>
        <taxon>Pseudomonadati</taxon>
        <taxon>Pseudomonadota</taxon>
        <taxon>Gammaproteobacteria</taxon>
        <taxon>Methylococcales</taxon>
        <taxon>Methylococcaceae</taxon>
        <taxon>Methylotuvimicrobium</taxon>
    </lineage>
</organism>
<dbReference type="Gene3D" id="3.40.30.10">
    <property type="entry name" value="Glutaredoxin"/>
    <property type="match status" value="1"/>
</dbReference>
<gene>
    <name evidence="3" type="ORF">EQU24_07650</name>
</gene>
<evidence type="ECO:0000259" key="2">
    <source>
        <dbReference type="PROSITE" id="PS51352"/>
    </source>
</evidence>
<dbReference type="OrthoDB" id="9788279at2"/>
<dbReference type="Proteomes" id="UP000305881">
    <property type="component" value="Chromosome"/>
</dbReference>